<protein>
    <recommendedName>
        <fullName evidence="1">U-box domain-containing protein</fullName>
    </recommendedName>
</protein>
<dbReference type="EMBL" id="MN740015">
    <property type="protein sequence ID" value="QHT84072.1"/>
    <property type="molecule type" value="Genomic_DNA"/>
</dbReference>
<dbReference type="SUPFAM" id="SSF57850">
    <property type="entry name" value="RING/U-box"/>
    <property type="match status" value="1"/>
</dbReference>
<dbReference type="PANTHER" id="PTHR46573:SF1">
    <property type="entry name" value="WD REPEAT, SAM AND U-BOX DOMAIN-CONTAINING PROTEIN 1"/>
    <property type="match status" value="1"/>
</dbReference>
<dbReference type="GO" id="GO:0016567">
    <property type="term" value="P:protein ubiquitination"/>
    <property type="evidence" value="ECO:0007669"/>
    <property type="project" value="InterPro"/>
</dbReference>
<dbReference type="SMART" id="SM00504">
    <property type="entry name" value="Ubox"/>
    <property type="match status" value="1"/>
</dbReference>
<dbReference type="InterPro" id="IPR003613">
    <property type="entry name" value="Ubox_domain"/>
</dbReference>
<dbReference type="InterPro" id="IPR052085">
    <property type="entry name" value="WD-SAM-U-box"/>
</dbReference>
<dbReference type="InterPro" id="IPR013083">
    <property type="entry name" value="Znf_RING/FYVE/PHD"/>
</dbReference>
<accession>A0A6C0HU72</accession>
<dbReference type="PANTHER" id="PTHR46573">
    <property type="entry name" value="WD REPEAT, SAM AND U-BOX DOMAIN-CONTAINING PROTEIN 1"/>
    <property type="match status" value="1"/>
</dbReference>
<evidence type="ECO:0000259" key="1">
    <source>
        <dbReference type="PROSITE" id="PS51698"/>
    </source>
</evidence>
<dbReference type="Pfam" id="PF04564">
    <property type="entry name" value="U-box"/>
    <property type="match status" value="1"/>
</dbReference>
<dbReference type="PROSITE" id="PS51698">
    <property type="entry name" value="U_BOX"/>
    <property type="match status" value="1"/>
</dbReference>
<dbReference type="Gene3D" id="3.30.40.10">
    <property type="entry name" value="Zinc/RING finger domain, C3HC4 (zinc finger)"/>
    <property type="match status" value="1"/>
</dbReference>
<dbReference type="CDD" id="cd16655">
    <property type="entry name" value="RING-Ubox_WDSUB1-like"/>
    <property type="match status" value="1"/>
</dbReference>
<sequence length="253" mass="28416">MPEKPSASASGFPEVEASTKLIIFDHNYKYCTTIYVMGNPNNTVIPQTPYQDTGINLLADNIMDASVSTLALPHSNPTATPLTEFSYSSLFTKGTEPYNDWICPISLKLMVDPVVAQDGYSYERKEIETWLLKKNPTSPKDRSPINDKTLYTNIGLKGIIQEWKKQNPELVNEYAQLDRQVDILTLRVKPVARPIVTQPSFITQIGQRAFAQPSLPGWNVIHDLLSRSNSQHFSPRISQVIRNHNSSRVSVQG</sequence>
<name>A0A6C0HU72_9ZZZZ</name>
<dbReference type="GO" id="GO:0004842">
    <property type="term" value="F:ubiquitin-protein transferase activity"/>
    <property type="evidence" value="ECO:0007669"/>
    <property type="project" value="InterPro"/>
</dbReference>
<dbReference type="AlphaFoldDB" id="A0A6C0HU72"/>
<evidence type="ECO:0000313" key="2">
    <source>
        <dbReference type="EMBL" id="QHT84072.1"/>
    </source>
</evidence>
<feature type="domain" description="U-box" evidence="1">
    <location>
        <begin position="96"/>
        <end position="170"/>
    </location>
</feature>
<reference evidence="2" key="1">
    <citation type="journal article" date="2020" name="Nature">
        <title>Giant virus diversity and host interactions through global metagenomics.</title>
        <authorList>
            <person name="Schulz F."/>
            <person name="Roux S."/>
            <person name="Paez-Espino D."/>
            <person name="Jungbluth S."/>
            <person name="Walsh D.A."/>
            <person name="Denef V.J."/>
            <person name="McMahon K.D."/>
            <person name="Konstantinidis K.T."/>
            <person name="Eloe-Fadrosh E.A."/>
            <person name="Kyrpides N.C."/>
            <person name="Woyke T."/>
        </authorList>
    </citation>
    <scope>NUCLEOTIDE SEQUENCE</scope>
    <source>
        <strain evidence="2">GVMAG-M-3300023184-16</strain>
    </source>
</reference>
<organism evidence="2">
    <name type="scientific">viral metagenome</name>
    <dbReference type="NCBI Taxonomy" id="1070528"/>
    <lineage>
        <taxon>unclassified sequences</taxon>
        <taxon>metagenomes</taxon>
        <taxon>organismal metagenomes</taxon>
    </lineage>
</organism>
<proteinExistence type="predicted"/>